<accession>A0A4D4J520</accession>
<protein>
    <submittedName>
        <fullName evidence="4">ABC transporter substrate-binding protein</fullName>
    </submittedName>
</protein>
<dbReference type="InterPro" id="IPR003399">
    <property type="entry name" value="Mce/MlaD"/>
</dbReference>
<evidence type="ECO:0000313" key="4">
    <source>
        <dbReference type="EMBL" id="GDY31775.1"/>
    </source>
</evidence>
<sequence length="371" mass="39730">MIARKVRVQIIVFALIAVVGVTYVGGRYAGLDRLFGPRGYVVTAQFTDSGGIFTNAEVTYRGLTVGRVGPLRLSKSGVDVELDIDSTGTRIPADTDAVVANRSGVGEQYVDLRPRTAAGPYLRNGSVIHSDRTSIPLPPEDLLSHLDRTVTSVPTESLRTVVDELGTAFTNTRTQLATLLDSSSSYTEEAVDQLPQTRDLIANSRTVLDTQRAQSRDIESFSHDMRLLAEQLKTSDPDYRRVIAAAPGAAQQISDLLRESGPNLGVLFANLLTVANVYKVRLAGVEETLVVYPVVTAGAKTVAPGDGTAHFGMVLNSFDPYACVHGYEQTHQRTGTDTAPAPANNLAYCAEPPGSPTDVRGAQNSPGRPPH</sequence>
<dbReference type="Pfam" id="PF11887">
    <property type="entry name" value="Mce4_CUP1"/>
    <property type="match status" value="1"/>
</dbReference>
<feature type="domain" description="Mammalian cell entry C-terminal" evidence="3">
    <location>
        <begin position="122"/>
        <end position="289"/>
    </location>
</feature>
<reference evidence="5" key="1">
    <citation type="submission" date="2019-04" db="EMBL/GenBank/DDBJ databases">
        <title>Draft genome sequence of Pseudonocardiaceae bacterium SL3-2-4.</title>
        <authorList>
            <person name="Ningsih F."/>
            <person name="Yokota A."/>
            <person name="Sakai Y."/>
            <person name="Nanatani K."/>
            <person name="Yabe S."/>
            <person name="Oetari A."/>
            <person name="Sjamsuridzal W."/>
        </authorList>
    </citation>
    <scope>NUCLEOTIDE SEQUENCE [LARGE SCALE GENOMIC DNA]</scope>
    <source>
        <strain evidence="5">SL3-2-4</strain>
    </source>
</reference>
<evidence type="ECO:0000259" key="2">
    <source>
        <dbReference type="Pfam" id="PF02470"/>
    </source>
</evidence>
<dbReference type="RefSeq" id="WP_137814830.1">
    <property type="nucleotide sequence ID" value="NZ_BJFL01000017.1"/>
</dbReference>
<dbReference type="AlphaFoldDB" id="A0A4D4J520"/>
<keyword evidence="5" id="KW-1185">Reference proteome</keyword>
<evidence type="ECO:0000256" key="1">
    <source>
        <dbReference type="SAM" id="MobiDB-lite"/>
    </source>
</evidence>
<dbReference type="PANTHER" id="PTHR33371:SF16">
    <property type="entry name" value="MCE-FAMILY PROTEIN MCE3F"/>
    <property type="match status" value="1"/>
</dbReference>
<feature type="compositionally biased region" description="Polar residues" evidence="1">
    <location>
        <begin position="362"/>
        <end position="371"/>
    </location>
</feature>
<feature type="region of interest" description="Disordered" evidence="1">
    <location>
        <begin position="332"/>
        <end position="371"/>
    </location>
</feature>
<dbReference type="Proteomes" id="UP000298860">
    <property type="component" value="Unassembled WGS sequence"/>
</dbReference>
<gene>
    <name evidence="4" type="ORF">GTS_34080</name>
</gene>
<evidence type="ECO:0000259" key="3">
    <source>
        <dbReference type="Pfam" id="PF11887"/>
    </source>
</evidence>
<comment type="caution">
    <text evidence="4">The sequence shown here is derived from an EMBL/GenBank/DDBJ whole genome shotgun (WGS) entry which is preliminary data.</text>
</comment>
<proteinExistence type="predicted"/>
<organism evidence="4 5">
    <name type="scientific">Gandjariella thermophila</name>
    <dbReference type="NCBI Taxonomy" id="1931992"/>
    <lineage>
        <taxon>Bacteria</taxon>
        <taxon>Bacillati</taxon>
        <taxon>Actinomycetota</taxon>
        <taxon>Actinomycetes</taxon>
        <taxon>Pseudonocardiales</taxon>
        <taxon>Pseudonocardiaceae</taxon>
        <taxon>Gandjariella</taxon>
    </lineage>
</organism>
<dbReference type="InterPro" id="IPR005693">
    <property type="entry name" value="Mce"/>
</dbReference>
<dbReference type="EMBL" id="BJFL01000017">
    <property type="protein sequence ID" value="GDY31775.1"/>
    <property type="molecule type" value="Genomic_DNA"/>
</dbReference>
<dbReference type="GO" id="GO:0005576">
    <property type="term" value="C:extracellular region"/>
    <property type="evidence" value="ECO:0007669"/>
    <property type="project" value="TreeGrafter"/>
</dbReference>
<name>A0A4D4J520_9PSEU</name>
<evidence type="ECO:0000313" key="5">
    <source>
        <dbReference type="Proteomes" id="UP000298860"/>
    </source>
</evidence>
<dbReference type="Pfam" id="PF02470">
    <property type="entry name" value="MlaD"/>
    <property type="match status" value="1"/>
</dbReference>
<dbReference type="InterPro" id="IPR052336">
    <property type="entry name" value="MlaD_Phospholipid_Transporter"/>
</dbReference>
<feature type="domain" description="Mce/MlaD" evidence="2">
    <location>
        <begin position="38"/>
        <end position="114"/>
    </location>
</feature>
<dbReference type="InterPro" id="IPR024516">
    <property type="entry name" value="Mce_C"/>
</dbReference>
<dbReference type="NCBIfam" id="TIGR00996">
    <property type="entry name" value="Mtu_fam_mce"/>
    <property type="match status" value="1"/>
</dbReference>
<dbReference type="PANTHER" id="PTHR33371">
    <property type="entry name" value="INTERMEMBRANE PHOSPHOLIPID TRANSPORT SYSTEM BINDING PROTEIN MLAD-RELATED"/>
    <property type="match status" value="1"/>
</dbReference>
<dbReference type="OrthoDB" id="4741753at2"/>